<dbReference type="NCBIfam" id="TIGR00188">
    <property type="entry name" value="rnpA"/>
    <property type="match status" value="1"/>
</dbReference>
<sequence length="131" mass="15640">MLRATLPAEARLKKNSDFVFILKNGKKIDFGNFFIIIASNKLQNYHIEARLGIIISKKFAKKAIIRNTLKRIIREFFRKNRALIPKKNYIFRLYKKIPKYSLMKIKKIINIELFHQFSRIKNDKKSLNINN</sequence>
<dbReference type="InterPro" id="IPR014721">
    <property type="entry name" value="Ribsml_uS5_D2-typ_fold_subgr"/>
</dbReference>
<dbReference type="EMBL" id="CP025628">
    <property type="protein sequence ID" value="AWD32816.1"/>
    <property type="molecule type" value="Genomic_DNA"/>
</dbReference>
<dbReference type="Proteomes" id="UP000266796">
    <property type="component" value="Chromosome"/>
</dbReference>
<dbReference type="PROSITE" id="PS00648">
    <property type="entry name" value="RIBONUCLEASE_P"/>
    <property type="match status" value="1"/>
</dbReference>
<evidence type="ECO:0000256" key="8">
    <source>
        <dbReference type="NCBIfam" id="TIGR00188"/>
    </source>
</evidence>
<evidence type="ECO:0000313" key="10">
    <source>
        <dbReference type="Proteomes" id="UP000266796"/>
    </source>
</evidence>
<comment type="function">
    <text evidence="1 7">RNaseP catalyzes the removal of the 5'-leader sequence from pre-tRNA to produce the mature 5'-terminus. It can also cleave other RNA substrates such as 4.5S RNA. The protein component plays an auxiliary but essential role in vivo by binding to the 5'-leader sequence and broadening the substrate specificity of the ribozyme.</text>
</comment>
<keyword evidence="6 7" id="KW-0694">RNA-binding</keyword>
<dbReference type="Pfam" id="PF00825">
    <property type="entry name" value="Ribonuclease_P"/>
    <property type="match status" value="1"/>
</dbReference>
<protein>
    <recommendedName>
        <fullName evidence="7 8">Ribonuclease P protein component</fullName>
        <shortName evidence="7">RNase P protein</shortName>
        <shortName evidence="7">RNaseP protein</shortName>
        <ecNumber evidence="7 8">3.1.26.5</ecNumber>
    </recommendedName>
    <alternativeName>
        <fullName evidence="7">Protein C5</fullName>
    </alternativeName>
</protein>
<dbReference type="InterPro" id="IPR020568">
    <property type="entry name" value="Ribosomal_Su5_D2-typ_SF"/>
</dbReference>
<accession>A0A3S7JAX3</accession>
<keyword evidence="2 7" id="KW-0819">tRNA processing</keyword>
<dbReference type="GO" id="GO:0004526">
    <property type="term" value="F:ribonuclease P activity"/>
    <property type="evidence" value="ECO:0007669"/>
    <property type="project" value="UniProtKB-UniRule"/>
</dbReference>
<evidence type="ECO:0000256" key="7">
    <source>
        <dbReference type="HAMAP-Rule" id="MF_00227"/>
    </source>
</evidence>
<dbReference type="KEGG" id="kso:CKSOR_00719"/>
<keyword evidence="10" id="KW-1185">Reference proteome</keyword>
<dbReference type="PANTHER" id="PTHR33992:SF1">
    <property type="entry name" value="RIBONUCLEASE P PROTEIN COMPONENT"/>
    <property type="match status" value="1"/>
</dbReference>
<evidence type="ECO:0000256" key="6">
    <source>
        <dbReference type="ARBA" id="ARBA00022884"/>
    </source>
</evidence>
<keyword evidence="3 7" id="KW-0540">Nuclease</keyword>
<dbReference type="EC" id="3.1.26.5" evidence="7 8"/>
<comment type="subunit">
    <text evidence="7">Consists of a catalytic RNA component (M1 or rnpB) and a protein subunit.</text>
</comment>
<keyword evidence="5 7" id="KW-0378">Hydrolase</keyword>
<dbReference type="RefSeq" id="WP_108674203.1">
    <property type="nucleotide sequence ID" value="NZ_CP025628.1"/>
</dbReference>
<comment type="catalytic activity">
    <reaction evidence="7">
        <text>Endonucleolytic cleavage of RNA, removing 5'-extranucleotides from tRNA precursor.</text>
        <dbReference type="EC" id="3.1.26.5"/>
    </reaction>
</comment>
<dbReference type="OrthoDB" id="398329at2"/>
<dbReference type="HAMAP" id="MF_00227">
    <property type="entry name" value="RNase_P"/>
    <property type="match status" value="1"/>
</dbReference>
<dbReference type="GO" id="GO:0042781">
    <property type="term" value="F:3'-tRNA processing endoribonuclease activity"/>
    <property type="evidence" value="ECO:0007669"/>
    <property type="project" value="TreeGrafter"/>
</dbReference>
<gene>
    <name evidence="7 9" type="primary">rnpA</name>
    <name evidence="9" type="ORF">CKSOR_00719</name>
</gene>
<dbReference type="InterPro" id="IPR020539">
    <property type="entry name" value="RNase_P_CS"/>
</dbReference>
<proteinExistence type="inferred from homology"/>
<dbReference type="GO" id="GO:0001682">
    <property type="term" value="P:tRNA 5'-leader removal"/>
    <property type="evidence" value="ECO:0007669"/>
    <property type="project" value="UniProtKB-UniRule"/>
</dbReference>
<dbReference type="SUPFAM" id="SSF54211">
    <property type="entry name" value="Ribosomal protein S5 domain 2-like"/>
    <property type="match status" value="1"/>
</dbReference>
<dbReference type="AlphaFoldDB" id="A0A3S7JAX3"/>
<evidence type="ECO:0000256" key="3">
    <source>
        <dbReference type="ARBA" id="ARBA00022722"/>
    </source>
</evidence>
<organism evidence="9 10">
    <name type="scientific">Candidatus Kinetoplastidibacterium kentomonadis</name>
    <dbReference type="NCBI Taxonomy" id="1576550"/>
    <lineage>
        <taxon>Bacteria</taxon>
        <taxon>Pseudomonadati</taxon>
        <taxon>Pseudomonadota</taxon>
        <taxon>Betaproteobacteria</taxon>
        <taxon>Candidatus Kinetoplastidibacterium</taxon>
    </lineage>
</organism>
<dbReference type="GO" id="GO:0000049">
    <property type="term" value="F:tRNA binding"/>
    <property type="evidence" value="ECO:0007669"/>
    <property type="project" value="UniProtKB-UniRule"/>
</dbReference>
<evidence type="ECO:0000256" key="5">
    <source>
        <dbReference type="ARBA" id="ARBA00022801"/>
    </source>
</evidence>
<reference evidence="9 10" key="1">
    <citation type="journal article" date="2018" name="Parasitology">
        <title>The reduced genome of Candidatus Kinetoplastibacterium sorsogonicusi, the endosymbiont of Kentomonas sorsogonicus (Trypanosomatidae): loss of the haem-synthesis pathway.</title>
        <authorList>
            <person name="Silva F.M."/>
            <person name="Kostygov A.Y."/>
            <person name="Spodareva V.V."/>
            <person name="Butenko A."/>
            <person name="Tossou R."/>
            <person name="Lukes J."/>
            <person name="Yurchenko V."/>
            <person name="Alves J.M.P."/>
        </authorList>
    </citation>
    <scope>NUCLEOTIDE SEQUENCE [LARGE SCALE GENOMIC DNA]</scope>
    <source>
        <strain evidence="9 10">MF-08</strain>
    </source>
</reference>
<evidence type="ECO:0000313" key="9">
    <source>
        <dbReference type="EMBL" id="AWD32816.1"/>
    </source>
</evidence>
<name>A0A3S7JAX3_9PROT</name>
<comment type="similarity">
    <text evidence="7">Belongs to the RnpA family.</text>
</comment>
<keyword evidence="4 7" id="KW-0255">Endonuclease</keyword>
<dbReference type="Gene3D" id="3.30.230.10">
    <property type="match status" value="1"/>
</dbReference>
<evidence type="ECO:0000256" key="4">
    <source>
        <dbReference type="ARBA" id="ARBA00022759"/>
    </source>
</evidence>
<dbReference type="InterPro" id="IPR000100">
    <property type="entry name" value="RNase_P"/>
</dbReference>
<dbReference type="GO" id="GO:0030677">
    <property type="term" value="C:ribonuclease P complex"/>
    <property type="evidence" value="ECO:0007669"/>
    <property type="project" value="TreeGrafter"/>
</dbReference>
<evidence type="ECO:0000256" key="2">
    <source>
        <dbReference type="ARBA" id="ARBA00022694"/>
    </source>
</evidence>
<dbReference type="PANTHER" id="PTHR33992">
    <property type="entry name" value="RIBONUCLEASE P PROTEIN COMPONENT"/>
    <property type="match status" value="1"/>
</dbReference>
<evidence type="ECO:0000256" key="1">
    <source>
        <dbReference type="ARBA" id="ARBA00002663"/>
    </source>
</evidence>